<organism evidence="4 5">
    <name type="scientific">Planctopirus ephydatiae</name>
    <dbReference type="NCBI Taxonomy" id="2528019"/>
    <lineage>
        <taxon>Bacteria</taxon>
        <taxon>Pseudomonadati</taxon>
        <taxon>Planctomycetota</taxon>
        <taxon>Planctomycetia</taxon>
        <taxon>Planctomycetales</taxon>
        <taxon>Planctomycetaceae</taxon>
        <taxon>Planctopirus</taxon>
    </lineage>
</organism>
<dbReference type="InterPro" id="IPR015590">
    <property type="entry name" value="Aldehyde_DH_dom"/>
</dbReference>
<dbReference type="AlphaFoldDB" id="A0A518GSK8"/>
<dbReference type="OrthoDB" id="9812625at2"/>
<dbReference type="InterPro" id="IPR016162">
    <property type="entry name" value="Ald_DH_N"/>
</dbReference>
<dbReference type="InterPro" id="IPR016161">
    <property type="entry name" value="Ald_DH/histidinol_DH"/>
</dbReference>
<keyword evidence="2 4" id="KW-0560">Oxidoreductase</keyword>
<dbReference type="KEGG" id="peh:Spb1_35080"/>
<evidence type="ECO:0000256" key="1">
    <source>
        <dbReference type="ARBA" id="ARBA00009986"/>
    </source>
</evidence>
<evidence type="ECO:0000313" key="4">
    <source>
        <dbReference type="EMBL" id="QDV31563.1"/>
    </source>
</evidence>
<evidence type="ECO:0000256" key="2">
    <source>
        <dbReference type="ARBA" id="ARBA00023002"/>
    </source>
</evidence>
<reference evidence="4 5" key="1">
    <citation type="submission" date="2019-02" db="EMBL/GenBank/DDBJ databases">
        <title>Deep-cultivation of Planctomycetes and their phenomic and genomic characterization uncovers novel biology.</title>
        <authorList>
            <person name="Wiegand S."/>
            <person name="Jogler M."/>
            <person name="Boedeker C."/>
            <person name="Pinto D."/>
            <person name="Vollmers J."/>
            <person name="Rivas-Marin E."/>
            <person name="Kohn T."/>
            <person name="Peeters S.H."/>
            <person name="Heuer A."/>
            <person name="Rast P."/>
            <person name="Oberbeckmann S."/>
            <person name="Bunk B."/>
            <person name="Jeske O."/>
            <person name="Meyerdierks A."/>
            <person name="Storesund J.E."/>
            <person name="Kallscheuer N."/>
            <person name="Luecker S."/>
            <person name="Lage O.M."/>
            <person name="Pohl T."/>
            <person name="Merkel B.J."/>
            <person name="Hornburger P."/>
            <person name="Mueller R.-W."/>
            <person name="Bruemmer F."/>
            <person name="Labrenz M."/>
            <person name="Spormann A.M."/>
            <person name="Op den Camp H."/>
            <person name="Overmann J."/>
            <person name="Amann R."/>
            <person name="Jetten M.S.M."/>
            <person name="Mascher T."/>
            <person name="Medema M.H."/>
            <person name="Devos D.P."/>
            <person name="Kaster A.-K."/>
            <person name="Ovreas L."/>
            <person name="Rohde M."/>
            <person name="Galperin M.Y."/>
            <person name="Jogler C."/>
        </authorList>
    </citation>
    <scope>NUCLEOTIDE SEQUENCE [LARGE SCALE GENOMIC DNA]</scope>
    <source>
        <strain evidence="4 5">Spb1</strain>
    </source>
</reference>
<dbReference type="InterPro" id="IPR016163">
    <property type="entry name" value="Ald_DH_C"/>
</dbReference>
<comment type="similarity">
    <text evidence="1">Belongs to the aldehyde dehydrogenase family.</text>
</comment>
<dbReference type="EC" id="1.2.1.79" evidence="4"/>
<keyword evidence="5" id="KW-1185">Reference proteome</keyword>
<name>A0A518GSK8_9PLAN</name>
<evidence type="ECO:0000259" key="3">
    <source>
        <dbReference type="Pfam" id="PF00171"/>
    </source>
</evidence>
<dbReference type="GO" id="GO:0036243">
    <property type="term" value="F:succinate-semialdehyde dehydrogenase (NADP+) activity"/>
    <property type="evidence" value="ECO:0007669"/>
    <property type="project" value="UniProtKB-EC"/>
</dbReference>
<dbReference type="Pfam" id="PF00171">
    <property type="entry name" value="Aldedh"/>
    <property type="match status" value="1"/>
</dbReference>
<evidence type="ECO:0000313" key="5">
    <source>
        <dbReference type="Proteomes" id="UP000315349"/>
    </source>
</evidence>
<dbReference type="Gene3D" id="3.40.605.10">
    <property type="entry name" value="Aldehyde Dehydrogenase, Chain A, domain 1"/>
    <property type="match status" value="1"/>
</dbReference>
<accession>A0A518GSK8</accession>
<dbReference type="SUPFAM" id="SSF53720">
    <property type="entry name" value="ALDH-like"/>
    <property type="match status" value="1"/>
</dbReference>
<dbReference type="Gene3D" id="3.40.309.10">
    <property type="entry name" value="Aldehyde Dehydrogenase, Chain A, domain 2"/>
    <property type="match status" value="1"/>
</dbReference>
<gene>
    <name evidence="4" type="primary">gabD2_1</name>
    <name evidence="4" type="ORF">Spb1_35080</name>
</gene>
<feature type="domain" description="Aldehyde dehydrogenase" evidence="3">
    <location>
        <begin position="11"/>
        <end position="422"/>
    </location>
</feature>
<dbReference type="PANTHER" id="PTHR42804">
    <property type="entry name" value="ALDEHYDE DEHYDROGENASE"/>
    <property type="match status" value="1"/>
</dbReference>
<dbReference type="RefSeq" id="WP_145302638.1">
    <property type="nucleotide sequence ID" value="NZ_CP036299.1"/>
</dbReference>
<protein>
    <submittedName>
        <fullName evidence="4">Succinate-semialdehyde dehydrogenase [NADP(+)] 2</fullName>
        <ecNumber evidence="4">1.2.1.79</ecNumber>
    </submittedName>
</protein>
<sequence length="471" mass="51157">MALTDVMPQLRHAQQEWSRRSIAEKARIFRRFRHLLVSSQQEIIDTITIPQRQSLETLTAEILPLAEACQFLELMAGRALSPKKLSRRGQPLWMPGAKVWELRQPHGIVLVVGPSNYPLFLPGVQVLQGLMAGNGIILKPGRLAQPVSDLLKRLLVEAGLPDDLMYVTGESHAEVAEVLAQRPDFVVMTGSVAGGQAVLKLASEQLIPGTFELSGRDALYLLPDANFQLAAQCLAFGLMINGGATCMAPRRIYCPQGRLNELVNLFQQEVGLRGGSCAVDRVHAEPAMQTLEQTVAQGGQVLAGSWSQEKDWQPVLLGNLAADAAVLHSDLFVPVATVFEYQSIEELLAEDRKSDHALSASIFGGAEKAMHLARQLSTGCVVINDLIAPTADPRVAFGGNRSSGYGRTRGIAGLMELTTLQVIVSPQGRWKPHLGVKVSENLLSGLASWCHGAGATAREGLWQLLKNLWSR</sequence>
<proteinExistence type="inferred from homology"/>
<dbReference type="Proteomes" id="UP000315349">
    <property type="component" value="Chromosome"/>
</dbReference>
<dbReference type="EMBL" id="CP036299">
    <property type="protein sequence ID" value="QDV31563.1"/>
    <property type="molecule type" value="Genomic_DNA"/>
</dbReference>
<dbReference type="PANTHER" id="PTHR42804:SF1">
    <property type="entry name" value="ALDEHYDE DEHYDROGENASE-RELATED"/>
    <property type="match status" value="1"/>
</dbReference>